<keyword evidence="13" id="KW-0325">Glycoprotein</keyword>
<feature type="disulfide bond" evidence="15">
    <location>
        <begin position="81"/>
        <end position="167"/>
    </location>
</feature>
<dbReference type="GO" id="GO:0000139">
    <property type="term" value="C:Golgi membrane"/>
    <property type="evidence" value="ECO:0007669"/>
    <property type="project" value="UniProtKB-SubCell"/>
</dbReference>
<protein>
    <submittedName>
        <fullName evidence="17">Uncharacterized protein</fullName>
    </submittedName>
</protein>
<dbReference type="PANTHER" id="PTHR12871:SF0">
    <property type="entry name" value="ALPHA-1,6-MANNOSYL-GLYCOPROTEIN 2-BETA-N-ACETYLGLUCOSAMINYLTRANSFERASE"/>
    <property type="match status" value="1"/>
</dbReference>
<keyword evidence="4" id="KW-0328">Glycosyltransferase</keyword>
<evidence type="ECO:0000256" key="1">
    <source>
        <dbReference type="ARBA" id="ARBA00001936"/>
    </source>
</evidence>
<dbReference type="GO" id="GO:0005795">
    <property type="term" value="C:Golgi stack"/>
    <property type="evidence" value="ECO:0007669"/>
    <property type="project" value="InterPro"/>
</dbReference>
<keyword evidence="11" id="KW-0472">Membrane</keyword>
<dbReference type="GO" id="GO:0046872">
    <property type="term" value="F:metal ion binding"/>
    <property type="evidence" value="ECO:0007669"/>
    <property type="project" value="UniProtKB-KW"/>
</dbReference>
<dbReference type="EMBL" id="VYZN01000025">
    <property type="protein sequence ID" value="KAE9535958.1"/>
    <property type="molecule type" value="Genomic_DNA"/>
</dbReference>
<evidence type="ECO:0000256" key="9">
    <source>
        <dbReference type="ARBA" id="ARBA00022989"/>
    </source>
</evidence>
<keyword evidence="18" id="KW-1185">Reference proteome</keyword>
<evidence type="ECO:0000313" key="17">
    <source>
        <dbReference type="EMBL" id="KAE9535958.1"/>
    </source>
</evidence>
<accession>A0A6G0TND9</accession>
<evidence type="ECO:0000256" key="10">
    <source>
        <dbReference type="ARBA" id="ARBA00023034"/>
    </source>
</evidence>
<dbReference type="Proteomes" id="UP000475862">
    <property type="component" value="Unassembled WGS sequence"/>
</dbReference>
<dbReference type="AlphaFoldDB" id="A0A6G0TND9"/>
<dbReference type="PANTHER" id="PTHR12871">
    <property type="entry name" value="BETA-1,2-N-ACETYLGLUCOSAMINYLTRANSFERASE II"/>
    <property type="match status" value="1"/>
</dbReference>
<evidence type="ECO:0000256" key="16">
    <source>
        <dbReference type="SAM" id="SignalP"/>
    </source>
</evidence>
<dbReference type="Pfam" id="PF05060">
    <property type="entry name" value="MGAT2"/>
    <property type="match status" value="1"/>
</dbReference>
<comment type="subcellular location">
    <subcellularLocation>
        <location evidence="2">Golgi apparatus membrane</location>
        <topology evidence="2">Single-pass type II membrane protein</topology>
    </subcellularLocation>
</comment>
<dbReference type="InterPro" id="IPR007754">
    <property type="entry name" value="GlcNAc_II"/>
</dbReference>
<keyword evidence="5" id="KW-0808">Transferase</keyword>
<dbReference type="GO" id="GO:0008455">
    <property type="term" value="F:alpha-1,6-mannosylglycoprotein 2-beta-N-acetylglucosaminyltransferase activity"/>
    <property type="evidence" value="ECO:0007669"/>
    <property type="project" value="InterPro"/>
</dbReference>
<keyword evidence="8" id="KW-0735">Signal-anchor</keyword>
<evidence type="ECO:0000256" key="15">
    <source>
        <dbReference type="PIRSR" id="PIRSR607754-3"/>
    </source>
</evidence>
<evidence type="ECO:0000313" key="18">
    <source>
        <dbReference type="Proteomes" id="UP000475862"/>
    </source>
</evidence>
<organism evidence="17 18">
    <name type="scientific">Aphis glycines</name>
    <name type="common">Soybean aphid</name>
    <dbReference type="NCBI Taxonomy" id="307491"/>
    <lineage>
        <taxon>Eukaryota</taxon>
        <taxon>Metazoa</taxon>
        <taxon>Ecdysozoa</taxon>
        <taxon>Arthropoda</taxon>
        <taxon>Hexapoda</taxon>
        <taxon>Insecta</taxon>
        <taxon>Pterygota</taxon>
        <taxon>Neoptera</taxon>
        <taxon>Paraneoptera</taxon>
        <taxon>Hemiptera</taxon>
        <taxon>Sternorrhyncha</taxon>
        <taxon>Aphidomorpha</taxon>
        <taxon>Aphidoidea</taxon>
        <taxon>Aphididae</taxon>
        <taxon>Aphidini</taxon>
        <taxon>Aphis</taxon>
        <taxon>Aphis</taxon>
    </lineage>
</organism>
<comment type="caution">
    <text evidence="17">The sequence shown here is derived from an EMBL/GenBank/DDBJ whole genome shotgun (WGS) entry which is preliminary data.</text>
</comment>
<feature type="chain" id="PRO_5026270056" evidence="16">
    <location>
        <begin position="16"/>
        <end position="171"/>
    </location>
</feature>
<dbReference type="GO" id="GO:0006487">
    <property type="term" value="P:protein N-linked glycosylation"/>
    <property type="evidence" value="ECO:0007669"/>
    <property type="project" value="TreeGrafter"/>
</dbReference>
<evidence type="ECO:0000256" key="4">
    <source>
        <dbReference type="ARBA" id="ARBA00022676"/>
    </source>
</evidence>
<keyword evidence="9" id="KW-1133">Transmembrane helix</keyword>
<dbReference type="OrthoDB" id="6019616at2759"/>
<evidence type="ECO:0000256" key="6">
    <source>
        <dbReference type="ARBA" id="ARBA00022692"/>
    </source>
</evidence>
<evidence type="ECO:0000256" key="11">
    <source>
        <dbReference type="ARBA" id="ARBA00023136"/>
    </source>
</evidence>
<comment type="cofactor">
    <cofactor evidence="1">
        <name>Mn(2+)</name>
        <dbReference type="ChEBI" id="CHEBI:29035"/>
    </cofactor>
</comment>
<evidence type="ECO:0000256" key="8">
    <source>
        <dbReference type="ARBA" id="ARBA00022968"/>
    </source>
</evidence>
<proteinExistence type="predicted"/>
<evidence type="ECO:0000256" key="5">
    <source>
        <dbReference type="ARBA" id="ARBA00022679"/>
    </source>
</evidence>
<comment type="pathway">
    <text evidence="3">Protein modification; protein glycosylation.</text>
</comment>
<feature type="signal peptide" evidence="16">
    <location>
        <begin position="1"/>
        <end position="15"/>
    </location>
</feature>
<keyword evidence="16" id="KW-0732">Signal</keyword>
<keyword evidence="6" id="KW-0812">Transmembrane</keyword>
<evidence type="ECO:0000256" key="13">
    <source>
        <dbReference type="ARBA" id="ARBA00023180"/>
    </source>
</evidence>
<evidence type="ECO:0000256" key="14">
    <source>
        <dbReference type="ARBA" id="ARBA00023211"/>
    </source>
</evidence>
<keyword evidence="7" id="KW-0479">Metal-binding</keyword>
<gene>
    <name evidence="17" type="ORF">AGLY_007859</name>
</gene>
<keyword evidence="12 15" id="KW-1015">Disulfide bond</keyword>
<name>A0A6G0TND9_APHGL</name>
<dbReference type="UniPathway" id="UPA00378"/>
<reference evidence="17 18" key="1">
    <citation type="submission" date="2019-08" db="EMBL/GenBank/DDBJ databases">
        <title>The genome of the soybean aphid Biotype 1, its phylome, world population structure and adaptation to the North American continent.</title>
        <authorList>
            <person name="Giordano R."/>
            <person name="Donthu R.K."/>
            <person name="Hernandez A.G."/>
            <person name="Wright C.L."/>
            <person name="Zimin A.V."/>
        </authorList>
    </citation>
    <scope>NUCLEOTIDE SEQUENCE [LARGE SCALE GENOMIC DNA]</scope>
    <source>
        <tissue evidence="17">Whole aphids</tissue>
    </source>
</reference>
<dbReference type="GO" id="GO:0009312">
    <property type="term" value="P:oligosaccharide biosynthetic process"/>
    <property type="evidence" value="ECO:0007669"/>
    <property type="project" value="InterPro"/>
</dbReference>
<keyword evidence="10" id="KW-0333">Golgi apparatus</keyword>
<evidence type="ECO:0000256" key="2">
    <source>
        <dbReference type="ARBA" id="ARBA00004323"/>
    </source>
</evidence>
<keyword evidence="14" id="KW-0464">Manganese</keyword>
<evidence type="ECO:0000256" key="12">
    <source>
        <dbReference type="ARBA" id="ARBA00023157"/>
    </source>
</evidence>
<sequence>MSFFMFGIKISACTLLHTCLYHNRYRFDKPPRDLPILQFFNTFNLRNKAEISQWISSKHNMGMAYNRTVWKQFVDCADTFCKYDDYNWDWSLQSVSNNCLSHEFKVGVHHKKSCFDMALIAKVQKLLSSVYKYLFPEKLEVTYTPIKKKVLRKGNGGWGDVRDHELCLRMK</sequence>
<feature type="disulfide bond" evidence="15">
    <location>
        <begin position="76"/>
        <end position="99"/>
    </location>
</feature>
<evidence type="ECO:0000256" key="7">
    <source>
        <dbReference type="ARBA" id="ARBA00022723"/>
    </source>
</evidence>
<evidence type="ECO:0000256" key="3">
    <source>
        <dbReference type="ARBA" id="ARBA00004922"/>
    </source>
</evidence>